<sequence length="84" mass="9999">MENICPVCNYNKLFEPPYDSDGYGSDEICPCCGFQFGCDDYPDKMESQRRWREEWIKKGCIWFSKGRPAPYQWNAKEQLNKKND</sequence>
<accession>A0A371J2H5</accession>
<evidence type="ECO:0008006" key="3">
    <source>
        <dbReference type="Google" id="ProtNLM"/>
    </source>
</evidence>
<evidence type="ECO:0000313" key="1">
    <source>
        <dbReference type="EMBL" id="RDY26893.1"/>
    </source>
</evidence>
<proteinExistence type="predicted"/>
<protein>
    <recommendedName>
        <fullName evidence="3">Cysteine-rich CPCC domain-containing protein</fullName>
    </recommendedName>
</protein>
<evidence type="ECO:0000313" key="2">
    <source>
        <dbReference type="Proteomes" id="UP000216411"/>
    </source>
</evidence>
<dbReference type="OrthoDB" id="1456570at2"/>
<organism evidence="1 2">
    <name type="scientific">Lachnotalea glycerini</name>
    <dbReference type="NCBI Taxonomy" id="1763509"/>
    <lineage>
        <taxon>Bacteria</taxon>
        <taxon>Bacillati</taxon>
        <taxon>Bacillota</taxon>
        <taxon>Clostridia</taxon>
        <taxon>Lachnospirales</taxon>
        <taxon>Lachnospiraceae</taxon>
        <taxon>Lachnotalea</taxon>
    </lineage>
</organism>
<gene>
    <name evidence="1" type="ORF">CG710_021310</name>
</gene>
<name>A0A371J2H5_9FIRM</name>
<dbReference type="RefSeq" id="WP_094375968.1">
    <property type="nucleotide sequence ID" value="NZ_NOKA02000128.1"/>
</dbReference>
<reference evidence="1 2" key="1">
    <citation type="journal article" date="2017" name="Genome Announc.">
        <title>Draft Genome Sequence of a Sporulating and Motile Strain of Lachnotalea glycerini Isolated from Water in Quebec City, Canada.</title>
        <authorList>
            <person name="Maheux A.F."/>
            <person name="Boudreau D.K."/>
            <person name="Berube E."/>
            <person name="Boissinot M."/>
            <person name="Raymond F."/>
            <person name="Brodeur S."/>
            <person name="Corbeil J."/>
            <person name="Isabel S."/>
            <person name="Omar R.F."/>
            <person name="Bergeron M.G."/>
        </authorList>
    </citation>
    <scope>NUCLEOTIDE SEQUENCE [LARGE SCALE GENOMIC DNA]</scope>
    <source>
        <strain evidence="1 2">CCRI-19302</strain>
    </source>
</reference>
<dbReference type="Proteomes" id="UP000216411">
    <property type="component" value="Unassembled WGS sequence"/>
</dbReference>
<dbReference type="AlphaFoldDB" id="A0A371J2H5"/>
<comment type="caution">
    <text evidence="1">The sequence shown here is derived from an EMBL/GenBank/DDBJ whole genome shotgun (WGS) entry which is preliminary data.</text>
</comment>
<keyword evidence="2" id="KW-1185">Reference proteome</keyword>
<dbReference type="EMBL" id="NOKA02000128">
    <property type="protein sequence ID" value="RDY26893.1"/>
    <property type="molecule type" value="Genomic_DNA"/>
</dbReference>